<evidence type="ECO:0000256" key="3">
    <source>
        <dbReference type="ARBA" id="ARBA00023004"/>
    </source>
</evidence>
<keyword evidence="4" id="KW-0411">Iron-sulfur</keyword>
<keyword evidence="6" id="KW-0560">Oxidoreductase</keyword>
<name>A0A3B1DU86_9ZZZZ</name>
<evidence type="ECO:0000256" key="4">
    <source>
        <dbReference type="ARBA" id="ARBA00023014"/>
    </source>
</evidence>
<dbReference type="Gene3D" id="3.40.5.90">
    <property type="entry name" value="CDGSH iron-sulfur domain, mitoNEET-type"/>
    <property type="match status" value="2"/>
</dbReference>
<dbReference type="InterPro" id="IPR052950">
    <property type="entry name" value="CISD"/>
</dbReference>
<dbReference type="GO" id="GO:0046872">
    <property type="term" value="F:metal ion binding"/>
    <property type="evidence" value="ECO:0007669"/>
    <property type="project" value="UniProtKB-KW"/>
</dbReference>
<proteinExistence type="predicted"/>
<sequence length="85" mass="9535">MTEKKKKFPHAVNHPFVMEMKPGKYAFCTCGESQKQPFCDGNHGETGMLPTIEVIEETKTIAWCGCKRSEKGSFCDGSHTKYADD</sequence>
<dbReference type="EC" id="1.4.1.13" evidence="6"/>
<dbReference type="PANTHER" id="PTHR46491:SF3">
    <property type="entry name" value="CDGSH IRON-SULFUR DOMAIN-CONTAINING PROTEIN 3, MITOCHONDRIAL"/>
    <property type="match status" value="1"/>
</dbReference>
<evidence type="ECO:0000256" key="1">
    <source>
        <dbReference type="ARBA" id="ARBA00022714"/>
    </source>
</evidence>
<dbReference type="InterPro" id="IPR018967">
    <property type="entry name" value="FeS-contain_CDGSH-typ"/>
</dbReference>
<keyword evidence="3" id="KW-0408">Iron</keyword>
<feature type="domain" description="Iron-binding zinc finger CDGSH type" evidence="5">
    <location>
        <begin position="50"/>
        <end position="85"/>
    </location>
</feature>
<keyword evidence="2" id="KW-0479">Metal-binding</keyword>
<dbReference type="GO" id="GO:0004355">
    <property type="term" value="F:glutamate synthase (NADPH) activity"/>
    <property type="evidence" value="ECO:0007669"/>
    <property type="project" value="UniProtKB-EC"/>
</dbReference>
<dbReference type="GO" id="GO:0051537">
    <property type="term" value="F:2 iron, 2 sulfur cluster binding"/>
    <property type="evidence" value="ECO:0007669"/>
    <property type="project" value="UniProtKB-KW"/>
</dbReference>
<protein>
    <submittedName>
        <fullName evidence="6">Glutamate synthase [NADPH] large chain</fullName>
        <ecNumber evidence="6">1.4.1.13</ecNumber>
    </submittedName>
</protein>
<evidence type="ECO:0000259" key="5">
    <source>
        <dbReference type="SMART" id="SM00704"/>
    </source>
</evidence>
<organism evidence="6">
    <name type="scientific">hydrothermal vent metagenome</name>
    <dbReference type="NCBI Taxonomy" id="652676"/>
    <lineage>
        <taxon>unclassified sequences</taxon>
        <taxon>metagenomes</taxon>
        <taxon>ecological metagenomes</taxon>
    </lineage>
</organism>
<accession>A0A3B1DU86</accession>
<dbReference type="EMBL" id="UOGJ01000050">
    <property type="protein sequence ID" value="VAX35415.1"/>
    <property type="molecule type" value="Genomic_DNA"/>
</dbReference>
<evidence type="ECO:0000313" key="6">
    <source>
        <dbReference type="EMBL" id="VAX35415.1"/>
    </source>
</evidence>
<dbReference type="AlphaFoldDB" id="A0A3B1DU86"/>
<evidence type="ECO:0000256" key="2">
    <source>
        <dbReference type="ARBA" id="ARBA00022723"/>
    </source>
</evidence>
<reference evidence="6" key="1">
    <citation type="submission" date="2018-06" db="EMBL/GenBank/DDBJ databases">
        <authorList>
            <person name="Zhirakovskaya E."/>
        </authorList>
    </citation>
    <scope>NUCLEOTIDE SEQUENCE</scope>
</reference>
<dbReference type="Pfam" id="PF09360">
    <property type="entry name" value="zf-CDGSH"/>
    <property type="match status" value="1"/>
</dbReference>
<dbReference type="PANTHER" id="PTHR46491">
    <property type="entry name" value="CDGSH IRON SULFUR DOMAIN PROTEIN HOMOLOG"/>
    <property type="match status" value="1"/>
</dbReference>
<gene>
    <name evidence="6" type="ORF">MNBD_UNCLBAC01-839</name>
</gene>
<dbReference type="SMART" id="SM00704">
    <property type="entry name" value="ZnF_CDGSH"/>
    <property type="match status" value="2"/>
</dbReference>
<keyword evidence="1" id="KW-0001">2Fe-2S</keyword>
<dbReference type="GO" id="GO:0005739">
    <property type="term" value="C:mitochondrion"/>
    <property type="evidence" value="ECO:0007669"/>
    <property type="project" value="TreeGrafter"/>
</dbReference>
<feature type="domain" description="Iron-binding zinc finger CDGSH type" evidence="5">
    <location>
        <begin position="13"/>
        <end position="49"/>
    </location>
</feature>
<dbReference type="InterPro" id="IPR042216">
    <property type="entry name" value="MitoNEET_CISD"/>
</dbReference>